<comment type="caution">
    <text evidence="8">The sequence shown here is derived from an EMBL/GenBank/DDBJ whole genome shotgun (WGS) entry which is preliminary data.</text>
</comment>
<dbReference type="PROSITE" id="PS50076">
    <property type="entry name" value="DNAJ_2"/>
    <property type="match status" value="1"/>
</dbReference>
<sequence length="323" mass="35301">MTQDLYKILGVGRKASDVEIKKAYRKLARKYHPDLNPGDKNAEKRFKEIQEAHAVLSNSKKKKQYDQFGFVGNTPPSGAQQQYSYGGFEGFNFSNSGSASFQDIFKNMFSGSFQHQQQGPEKGEDLYYTMKVGFMDAINGIQTRIKLSRKVACSFCRGKGYIQSGGKRSCQVCGGSGQTPIPVGAMRFSTTCRACKGSGIETGEECSLCHGMGFMQKTERIKVRIPAGINHGSKVRIAGKGNAGRKGGPTGDLYITIEVNSHNLFKREGANIYIKLPITVPEATLGAKIEVPTVYGVSTIKIPPGTKSEQKFRLREKGAPKVG</sequence>
<name>X0SHN3_9ZZZZ</name>
<dbReference type="SUPFAM" id="SSF49493">
    <property type="entry name" value="HSP40/DnaJ peptide-binding domain"/>
    <property type="match status" value="2"/>
</dbReference>
<proteinExistence type="inferred from homology"/>
<dbReference type="GO" id="GO:0009408">
    <property type="term" value="P:response to heat"/>
    <property type="evidence" value="ECO:0007669"/>
    <property type="project" value="InterPro"/>
</dbReference>
<dbReference type="GO" id="GO:0005524">
    <property type="term" value="F:ATP binding"/>
    <property type="evidence" value="ECO:0007669"/>
    <property type="project" value="InterPro"/>
</dbReference>
<dbReference type="CDD" id="cd06257">
    <property type="entry name" value="DnaJ"/>
    <property type="match status" value="1"/>
</dbReference>
<dbReference type="AlphaFoldDB" id="X0SHN3"/>
<dbReference type="InterPro" id="IPR012724">
    <property type="entry name" value="DnaJ"/>
</dbReference>
<evidence type="ECO:0000256" key="1">
    <source>
        <dbReference type="ARBA" id="ARBA00022723"/>
    </source>
</evidence>
<dbReference type="PROSITE" id="PS00636">
    <property type="entry name" value="DNAJ_1"/>
    <property type="match status" value="1"/>
</dbReference>
<dbReference type="SMART" id="SM00271">
    <property type="entry name" value="DnaJ"/>
    <property type="match status" value="1"/>
</dbReference>
<evidence type="ECO:0000256" key="2">
    <source>
        <dbReference type="ARBA" id="ARBA00022737"/>
    </source>
</evidence>
<dbReference type="InterPro" id="IPR002939">
    <property type="entry name" value="DnaJ_C"/>
</dbReference>
<organism evidence="8">
    <name type="scientific">marine sediment metagenome</name>
    <dbReference type="NCBI Taxonomy" id="412755"/>
    <lineage>
        <taxon>unclassified sequences</taxon>
        <taxon>metagenomes</taxon>
        <taxon>ecological metagenomes</taxon>
    </lineage>
</organism>
<dbReference type="GO" id="GO:0008270">
    <property type="term" value="F:zinc ion binding"/>
    <property type="evidence" value="ECO:0007669"/>
    <property type="project" value="UniProtKB-KW"/>
</dbReference>
<dbReference type="SUPFAM" id="SSF46565">
    <property type="entry name" value="Chaperone J-domain"/>
    <property type="match status" value="1"/>
</dbReference>
<dbReference type="InterPro" id="IPR036410">
    <property type="entry name" value="HSP_DnaJ_Cys-rich_dom_sf"/>
</dbReference>
<dbReference type="PROSITE" id="PS51188">
    <property type="entry name" value="ZF_CR"/>
    <property type="match status" value="1"/>
</dbReference>
<dbReference type="NCBIfam" id="NF008035">
    <property type="entry name" value="PRK10767.1"/>
    <property type="match status" value="1"/>
</dbReference>
<evidence type="ECO:0000259" key="6">
    <source>
        <dbReference type="PROSITE" id="PS50076"/>
    </source>
</evidence>
<dbReference type="Pfam" id="PF00226">
    <property type="entry name" value="DnaJ"/>
    <property type="match status" value="1"/>
</dbReference>
<dbReference type="CDD" id="cd10719">
    <property type="entry name" value="DnaJ_zf"/>
    <property type="match status" value="1"/>
</dbReference>
<dbReference type="Gene3D" id="2.60.260.20">
    <property type="entry name" value="Urease metallochaperone UreE, N-terminal domain"/>
    <property type="match status" value="2"/>
</dbReference>
<dbReference type="GO" id="GO:0051082">
    <property type="term" value="F:unfolded protein binding"/>
    <property type="evidence" value="ECO:0007669"/>
    <property type="project" value="InterPro"/>
</dbReference>
<dbReference type="SUPFAM" id="SSF57938">
    <property type="entry name" value="DnaJ/Hsp40 cysteine-rich domain"/>
    <property type="match status" value="1"/>
</dbReference>
<evidence type="ECO:0000313" key="8">
    <source>
        <dbReference type="EMBL" id="GAF80558.1"/>
    </source>
</evidence>
<dbReference type="HAMAP" id="MF_01152">
    <property type="entry name" value="DnaJ"/>
    <property type="match status" value="1"/>
</dbReference>
<protein>
    <recommendedName>
        <fullName evidence="9">J domain-containing protein</fullName>
    </recommendedName>
</protein>
<feature type="domain" description="J" evidence="6">
    <location>
        <begin position="4"/>
        <end position="69"/>
    </location>
</feature>
<reference evidence="8" key="1">
    <citation type="journal article" date="2014" name="Front. Microbiol.">
        <title>High frequency of phylogenetically diverse reductive dehalogenase-homologous genes in deep subseafloor sedimentary metagenomes.</title>
        <authorList>
            <person name="Kawai M."/>
            <person name="Futagami T."/>
            <person name="Toyoda A."/>
            <person name="Takaki Y."/>
            <person name="Nishi S."/>
            <person name="Hori S."/>
            <person name="Arai W."/>
            <person name="Tsubouchi T."/>
            <person name="Morono Y."/>
            <person name="Uchiyama I."/>
            <person name="Ito T."/>
            <person name="Fujiyama A."/>
            <person name="Inagaki F."/>
            <person name="Takami H."/>
        </authorList>
    </citation>
    <scope>NUCLEOTIDE SEQUENCE</scope>
    <source>
        <strain evidence="8">Expedition CK06-06</strain>
    </source>
</reference>
<evidence type="ECO:0000256" key="5">
    <source>
        <dbReference type="ARBA" id="ARBA00023186"/>
    </source>
</evidence>
<dbReference type="GO" id="GO:0005737">
    <property type="term" value="C:cytoplasm"/>
    <property type="evidence" value="ECO:0007669"/>
    <property type="project" value="TreeGrafter"/>
</dbReference>
<dbReference type="InterPro" id="IPR008971">
    <property type="entry name" value="HSP40/DnaJ_pept-bd"/>
</dbReference>
<evidence type="ECO:0008006" key="9">
    <source>
        <dbReference type="Google" id="ProtNLM"/>
    </source>
</evidence>
<feature type="non-terminal residue" evidence="8">
    <location>
        <position position="323"/>
    </location>
</feature>
<keyword evidence="3" id="KW-0863">Zinc-finger</keyword>
<keyword evidence="1" id="KW-0479">Metal-binding</keyword>
<dbReference type="Gene3D" id="2.10.230.10">
    <property type="entry name" value="Heat shock protein DnaJ, cysteine-rich domain"/>
    <property type="match status" value="1"/>
</dbReference>
<dbReference type="PRINTS" id="PR00625">
    <property type="entry name" value="JDOMAIN"/>
</dbReference>
<dbReference type="Gene3D" id="1.10.287.110">
    <property type="entry name" value="DnaJ domain"/>
    <property type="match status" value="1"/>
</dbReference>
<evidence type="ECO:0000259" key="7">
    <source>
        <dbReference type="PROSITE" id="PS51188"/>
    </source>
</evidence>
<accession>X0SHN3</accession>
<dbReference type="InterPro" id="IPR001305">
    <property type="entry name" value="HSP_DnaJ_Cys-rich_dom"/>
</dbReference>
<dbReference type="Pfam" id="PF01556">
    <property type="entry name" value="DnaJ_C"/>
    <property type="match status" value="1"/>
</dbReference>
<gene>
    <name evidence="8" type="ORF">S01H1_01488</name>
</gene>
<dbReference type="CDD" id="cd10747">
    <property type="entry name" value="DnaJ_C"/>
    <property type="match status" value="1"/>
</dbReference>
<dbReference type="EMBL" id="BARS01000650">
    <property type="protein sequence ID" value="GAF80558.1"/>
    <property type="molecule type" value="Genomic_DNA"/>
</dbReference>
<dbReference type="InterPro" id="IPR001623">
    <property type="entry name" value="DnaJ_domain"/>
</dbReference>
<dbReference type="InterPro" id="IPR018253">
    <property type="entry name" value="DnaJ_domain_CS"/>
</dbReference>
<dbReference type="GO" id="GO:0042026">
    <property type="term" value="P:protein refolding"/>
    <property type="evidence" value="ECO:0007669"/>
    <property type="project" value="TreeGrafter"/>
</dbReference>
<evidence type="ECO:0000256" key="4">
    <source>
        <dbReference type="ARBA" id="ARBA00022833"/>
    </source>
</evidence>
<dbReference type="InterPro" id="IPR036869">
    <property type="entry name" value="J_dom_sf"/>
</dbReference>
<dbReference type="PANTHER" id="PTHR43096:SF52">
    <property type="entry name" value="DNAJ HOMOLOG 1, MITOCHONDRIAL-RELATED"/>
    <property type="match status" value="1"/>
</dbReference>
<keyword evidence="4" id="KW-0862">Zinc</keyword>
<keyword evidence="2" id="KW-0677">Repeat</keyword>
<evidence type="ECO:0000256" key="3">
    <source>
        <dbReference type="ARBA" id="ARBA00022771"/>
    </source>
</evidence>
<keyword evidence="5" id="KW-0143">Chaperone</keyword>
<dbReference type="GO" id="GO:0031072">
    <property type="term" value="F:heat shock protein binding"/>
    <property type="evidence" value="ECO:0007669"/>
    <property type="project" value="InterPro"/>
</dbReference>
<feature type="domain" description="CR-type" evidence="7">
    <location>
        <begin position="140"/>
        <end position="218"/>
    </location>
</feature>
<dbReference type="PANTHER" id="PTHR43096">
    <property type="entry name" value="DNAJ HOMOLOG 1, MITOCHONDRIAL-RELATED"/>
    <property type="match status" value="1"/>
</dbReference>